<comment type="caution">
    <text evidence="2">The sequence shown here is derived from an EMBL/GenBank/DDBJ whole genome shotgun (WGS) entry which is preliminary data.</text>
</comment>
<name>A0ABR2UY86_9PEZI</name>
<feature type="region of interest" description="Disordered" evidence="1">
    <location>
        <begin position="796"/>
        <end position="815"/>
    </location>
</feature>
<evidence type="ECO:0000313" key="3">
    <source>
        <dbReference type="Proteomes" id="UP001408356"/>
    </source>
</evidence>
<feature type="compositionally biased region" description="Basic residues" evidence="1">
    <location>
        <begin position="354"/>
        <end position="365"/>
    </location>
</feature>
<feature type="compositionally biased region" description="Polar residues" evidence="1">
    <location>
        <begin position="645"/>
        <end position="674"/>
    </location>
</feature>
<accession>A0ABR2UY86</accession>
<evidence type="ECO:0000313" key="2">
    <source>
        <dbReference type="EMBL" id="KAK9419582.1"/>
    </source>
</evidence>
<feature type="compositionally biased region" description="Polar residues" evidence="1">
    <location>
        <begin position="558"/>
        <end position="575"/>
    </location>
</feature>
<feature type="compositionally biased region" description="Polar residues" evidence="1">
    <location>
        <begin position="399"/>
        <end position="408"/>
    </location>
</feature>
<proteinExistence type="predicted"/>
<feature type="region of interest" description="Disordered" evidence="1">
    <location>
        <begin position="689"/>
        <end position="791"/>
    </location>
</feature>
<feature type="compositionally biased region" description="Polar residues" evidence="1">
    <location>
        <begin position="727"/>
        <end position="768"/>
    </location>
</feature>
<sequence>MATVTSSTALPAVPDQAPQPSSTSPALVSSQHRAIPNGTSAPVTDGVLHPGLRLDMRNANGAQRDGRVRNPIPSKLKGKTDEKKGNFNVMHMDISNSGESQARYDAAKRSSENTALQAKLAETDHYVSHHRRANYARAKSISDSATPAPPPPPVLRNRNLAPEDVKAEQARLLTLLRTLPHANIVDQICKALAFFGGIPDAPPPPDGKFPDSGEANGSGHLFVGWLSEIFPDLEHPRRPALQLSAPPKRPRGRPKGSKATKARRDKGVKKGAKAVDGSPTAHAPDAQDGDEDGWEDVNDSLVVADREADSVEDRVLSLLQTTHPSAVPLETPATGGSSAFTSINPVSMDAASTTKKRGRPKGSKNRQREAGTQDAPHDQTELSVAPTTTATFQPPVVVDTTQSATATPSKKVTGGRAKGGKKKATNANATVDAVSGPQLPAPPIGTSTSYIPPPTLPLAATRPPITPAPGAINGSSSKTKRTQLPSQTQTSASTQAPPPAQAAPQVKESAITSAKRKRQNNKPAGKAVNAMGTEGSTGAVFDNNQAAPPLTPTLGPGNPSQNQSQANSMPTTNSIAAPPAKRPRKSTTTASKRKSITANSGDVTPSAPSADSASSQQPIAAKNTTKPNRPHAEGLEAHYEHFAALQSNNDQPRAYGNQPQQQLPVTNVSTSSASAEGLEAHYERFQSLQNRQQSVPQTASQNANPRQQSRQIHAQAVQPTSPAPPQLSKTPQMGTLPSQQQNNRPATNTPNYYAQSQTPAFVVQQGSYSASQRQSQNTSTSSPGTGLVSHVTHSPQYATQNSNSPLMSNDTTFRGSPSLGFASRRTPSASPMDNTYRTNNIANQSFANPRQTPATSHAGVPPGYSSFTDNSFLDLQSFDSTNGSNMGLGGTGSYTIGGSNVQRNNSASNTGAAYANAAMTNGTYDQNGLNKGALNTAYRGQARWS</sequence>
<organism evidence="2 3">
    <name type="scientific">Seiridium unicorne</name>
    <dbReference type="NCBI Taxonomy" id="138068"/>
    <lineage>
        <taxon>Eukaryota</taxon>
        <taxon>Fungi</taxon>
        <taxon>Dikarya</taxon>
        <taxon>Ascomycota</taxon>
        <taxon>Pezizomycotina</taxon>
        <taxon>Sordariomycetes</taxon>
        <taxon>Xylariomycetidae</taxon>
        <taxon>Amphisphaeriales</taxon>
        <taxon>Sporocadaceae</taxon>
        <taxon>Seiridium</taxon>
    </lineage>
</organism>
<gene>
    <name evidence="2" type="ORF">SUNI508_07318</name>
</gene>
<feature type="region of interest" description="Disordered" evidence="1">
    <location>
        <begin position="326"/>
        <end position="675"/>
    </location>
</feature>
<dbReference type="EMBL" id="JARVKF010000310">
    <property type="protein sequence ID" value="KAK9419582.1"/>
    <property type="molecule type" value="Genomic_DNA"/>
</dbReference>
<feature type="compositionally biased region" description="Polar residues" evidence="1">
    <location>
        <begin position="18"/>
        <end position="42"/>
    </location>
</feature>
<dbReference type="Proteomes" id="UP001408356">
    <property type="component" value="Unassembled WGS sequence"/>
</dbReference>
<protein>
    <submittedName>
        <fullName evidence="2">Uncharacterized protein</fullName>
    </submittedName>
</protein>
<feature type="compositionally biased region" description="Basic residues" evidence="1">
    <location>
        <begin position="581"/>
        <end position="595"/>
    </location>
</feature>
<feature type="compositionally biased region" description="Polar residues" evidence="1">
    <location>
        <begin position="381"/>
        <end position="392"/>
    </location>
</feature>
<feature type="compositionally biased region" description="Basic and acidic residues" evidence="1">
    <location>
        <begin position="630"/>
        <end position="641"/>
    </location>
</feature>
<feature type="region of interest" description="Disordered" evidence="1">
    <location>
        <begin position="1"/>
        <end position="82"/>
    </location>
</feature>
<feature type="compositionally biased region" description="Low complexity" evidence="1">
    <location>
        <begin position="605"/>
        <end position="621"/>
    </location>
</feature>
<feature type="compositionally biased region" description="Low complexity" evidence="1">
    <location>
        <begin position="769"/>
        <end position="782"/>
    </location>
</feature>
<feature type="compositionally biased region" description="Low complexity" evidence="1">
    <location>
        <begin position="546"/>
        <end position="557"/>
    </location>
</feature>
<feature type="compositionally biased region" description="Polar residues" evidence="1">
    <location>
        <begin position="334"/>
        <end position="353"/>
    </location>
</feature>
<feature type="compositionally biased region" description="Low complexity" evidence="1">
    <location>
        <begin position="485"/>
        <end position="495"/>
    </location>
</feature>
<evidence type="ECO:0000256" key="1">
    <source>
        <dbReference type="SAM" id="MobiDB-lite"/>
    </source>
</evidence>
<feature type="compositionally biased region" description="Basic residues" evidence="1">
    <location>
        <begin position="248"/>
        <end position="272"/>
    </location>
</feature>
<feature type="compositionally biased region" description="Basic and acidic residues" evidence="1">
    <location>
        <begin position="366"/>
        <end position="380"/>
    </location>
</feature>
<reference evidence="2 3" key="1">
    <citation type="journal article" date="2024" name="J. Plant Pathol.">
        <title>Sequence and assembly of the genome of Seiridium unicorne, isolate CBS 538.82, causal agent of cypress canker disease.</title>
        <authorList>
            <person name="Scali E."/>
            <person name="Rocca G.D."/>
            <person name="Danti R."/>
            <person name="Garbelotto M."/>
            <person name="Barberini S."/>
            <person name="Baroncelli R."/>
            <person name="Emiliani G."/>
        </authorList>
    </citation>
    <scope>NUCLEOTIDE SEQUENCE [LARGE SCALE GENOMIC DNA]</scope>
    <source>
        <strain evidence="2 3">BM-138-508</strain>
    </source>
</reference>
<feature type="region of interest" description="Disordered" evidence="1">
    <location>
        <begin position="238"/>
        <end position="295"/>
    </location>
</feature>
<feature type="compositionally biased region" description="Polar residues" evidence="1">
    <location>
        <begin position="689"/>
        <end position="720"/>
    </location>
</feature>
<feature type="region of interest" description="Disordered" evidence="1">
    <location>
        <begin position="136"/>
        <end position="158"/>
    </location>
</feature>
<keyword evidence="3" id="KW-1185">Reference proteome</keyword>